<dbReference type="eggNOG" id="arCOG00570">
    <property type="taxonomic scope" value="Archaea"/>
</dbReference>
<dbReference type="Proteomes" id="UP000000254">
    <property type="component" value="Chromosome"/>
</dbReference>
<sequence length="458" mass="51558">MKYDVIVVGAGVAGLNAAFVLASKGFNVAIIESKPRSRIGDKTCGDAIGVHHFKELGWYPPEETIDHRYKGVKIYSPSEKYSIIVSGEGVSVNRLKFGQWLLKRAEDNGAVLLDKHVLLGVKFNDNGIQSIKVKELGKPGLKELVADAFIDTSGAKPALRSKLPLEWPISERPYMTDYNIAYREVLEINEPVNDEDVDYAVIYLNTIIAPGGYWWFFPKNPSGKIVNVGLGVVWGVDDYNPRHNYNKYLKPRFKGKLLHAGGGMVPTRRPLPTLVWRNVGVAGDAAYTVNPVHGGGIGSSLQASAIVAKYIGDALEKGIVDETTTWQANKEYMQAYGAKQAALDILRMYLQKLSNEEFEWIMKNKIVDGKSIYDLGTHARLIEEVVHGISSMLRLLSKPTLLNQLRIVRNYMNKVKELYLDKYPETPEKLYEWMEVVEKTYNEYRAQIKYDPGQKVKW</sequence>
<proteinExistence type="predicted"/>
<evidence type="ECO:0000313" key="10">
    <source>
        <dbReference type="EMBL" id="ABN70551.1"/>
    </source>
</evidence>
<dbReference type="InterPro" id="IPR003953">
    <property type="entry name" value="FAD-dep_OxRdtase_2_FAD-bd"/>
</dbReference>
<keyword evidence="11" id="KW-1185">Reference proteome</keyword>
<reference evidence="10 11" key="2">
    <citation type="journal article" date="2009" name="Stand. Genomic Sci.">
        <title>Complete genome sequence of Staphylothermus marinus Stetter and Fiala 1986 type strain F1.</title>
        <authorList>
            <person name="Anderson I.J."/>
            <person name="Sun H."/>
            <person name="Lapidus A."/>
            <person name="Copeland A."/>
            <person name="Glavina Del Rio T."/>
            <person name="Tice H."/>
            <person name="Dalin E."/>
            <person name="Lucas S."/>
            <person name="Barry K."/>
            <person name="Land M."/>
            <person name="Richardson P."/>
            <person name="Huber H."/>
            <person name="Kyrpides N.C."/>
        </authorList>
    </citation>
    <scope>NUCLEOTIDE SEQUENCE [LARGE SCALE GENOMIC DNA]</scope>
    <source>
        <strain evidence="11">ATCC 43588 / DSM 3639 / JCM 9404 / F1</strain>
    </source>
</reference>
<evidence type="ECO:0000256" key="3">
    <source>
        <dbReference type="ARBA" id="ARBA00022827"/>
    </source>
</evidence>
<dbReference type="KEGG" id="smr:Smar_1462"/>
<dbReference type="GeneID" id="4907424"/>
<dbReference type="Pfam" id="PF22578">
    <property type="entry name" value="GGR_cat"/>
    <property type="match status" value="1"/>
</dbReference>
<keyword evidence="2" id="KW-0285">Flavoprotein</keyword>
<evidence type="ECO:0000256" key="5">
    <source>
        <dbReference type="ARBA" id="ARBA00023098"/>
    </source>
</evidence>
<dbReference type="EMBL" id="CP000575">
    <property type="protein sequence ID" value="ABN70551.1"/>
    <property type="molecule type" value="Genomic_DNA"/>
</dbReference>
<evidence type="ECO:0000259" key="9">
    <source>
        <dbReference type="Pfam" id="PF22578"/>
    </source>
</evidence>
<evidence type="ECO:0000313" key="11">
    <source>
        <dbReference type="Proteomes" id="UP000000254"/>
    </source>
</evidence>
<dbReference type="RefSeq" id="WP_011839745.1">
    <property type="nucleotide sequence ID" value="NC_009033.1"/>
</dbReference>
<gene>
    <name evidence="10" type="ordered locus">Smar_1462</name>
</gene>
<dbReference type="PANTHER" id="PTHR42685">
    <property type="entry name" value="GERANYLGERANYL DIPHOSPHATE REDUCTASE"/>
    <property type="match status" value="1"/>
</dbReference>
<evidence type="ECO:0000256" key="7">
    <source>
        <dbReference type="ARBA" id="ARBA00023264"/>
    </source>
</evidence>
<dbReference type="PANTHER" id="PTHR42685:SF18">
    <property type="entry name" value="DIGERANYLGERANYLGLYCEROPHOSPHOLIPID REDUCTASE"/>
    <property type="match status" value="1"/>
</dbReference>
<evidence type="ECO:0000256" key="6">
    <source>
        <dbReference type="ARBA" id="ARBA00023209"/>
    </source>
</evidence>
<name>A3DPJ1_STAMF</name>
<dbReference type="SUPFAM" id="SSF51905">
    <property type="entry name" value="FAD/NAD(P)-binding domain"/>
    <property type="match status" value="1"/>
</dbReference>
<dbReference type="Pfam" id="PF00890">
    <property type="entry name" value="FAD_binding_2"/>
    <property type="match status" value="1"/>
</dbReference>
<evidence type="ECO:0000256" key="1">
    <source>
        <dbReference type="ARBA" id="ARBA00022516"/>
    </source>
</evidence>
<keyword evidence="1" id="KW-0444">Lipid biosynthesis</keyword>
<dbReference type="InterPro" id="IPR036188">
    <property type="entry name" value="FAD/NAD-bd_sf"/>
</dbReference>
<accession>A3DPJ1</accession>
<dbReference type="InterPro" id="IPR054715">
    <property type="entry name" value="GGR_cat"/>
</dbReference>
<keyword evidence="3" id="KW-0274">FAD</keyword>
<dbReference type="OrthoDB" id="6062at2157"/>
<evidence type="ECO:0000256" key="2">
    <source>
        <dbReference type="ARBA" id="ARBA00022630"/>
    </source>
</evidence>
<dbReference type="NCBIfam" id="TIGR02032">
    <property type="entry name" value="GG-red-SF"/>
    <property type="match status" value="1"/>
</dbReference>
<keyword evidence="7" id="KW-1208">Phospholipid metabolism</keyword>
<keyword evidence="4" id="KW-0560">Oxidoreductase</keyword>
<keyword evidence="6" id="KW-0594">Phospholipid biosynthesis</keyword>
<protein>
    <submittedName>
        <fullName evidence="10">Geranylgeranyl reductase</fullName>
    </submittedName>
</protein>
<dbReference type="Gene3D" id="3.50.50.60">
    <property type="entry name" value="FAD/NAD(P)-binding domain"/>
    <property type="match status" value="1"/>
</dbReference>
<dbReference type="PRINTS" id="PR00420">
    <property type="entry name" value="RNGMNOXGNASE"/>
</dbReference>
<dbReference type="InterPro" id="IPR050407">
    <property type="entry name" value="Geranylgeranyl_reductase"/>
</dbReference>
<feature type="domain" description="FAD-dependent oxidoreductase 2 FAD-binding" evidence="8">
    <location>
        <begin position="4"/>
        <end position="37"/>
    </location>
</feature>
<dbReference type="InterPro" id="IPR011777">
    <property type="entry name" value="Geranylgeranyl_Rdtase_fam"/>
</dbReference>
<dbReference type="GO" id="GO:0016628">
    <property type="term" value="F:oxidoreductase activity, acting on the CH-CH group of donors, NAD or NADP as acceptor"/>
    <property type="evidence" value="ECO:0007669"/>
    <property type="project" value="InterPro"/>
</dbReference>
<organism evidence="10 11">
    <name type="scientific">Staphylothermus marinus (strain ATCC 43588 / DSM 3639 / JCM 9404 / F1)</name>
    <dbReference type="NCBI Taxonomy" id="399550"/>
    <lineage>
        <taxon>Archaea</taxon>
        <taxon>Thermoproteota</taxon>
        <taxon>Thermoprotei</taxon>
        <taxon>Desulfurococcales</taxon>
        <taxon>Desulfurococcaceae</taxon>
        <taxon>Staphylothermus</taxon>
    </lineage>
</organism>
<keyword evidence="5" id="KW-0443">Lipid metabolism</keyword>
<dbReference type="AlphaFoldDB" id="A3DPJ1"/>
<dbReference type="GO" id="GO:0008654">
    <property type="term" value="P:phospholipid biosynthetic process"/>
    <property type="evidence" value="ECO:0007669"/>
    <property type="project" value="UniProtKB-KW"/>
</dbReference>
<dbReference type="HOGENOM" id="CLU_024648_0_0_2"/>
<dbReference type="STRING" id="399550.Smar_1462"/>
<reference evidence="11" key="1">
    <citation type="journal article" date="2009" name="BMC Genomics">
        <title>The complete genome sequence of Staphylothermus marinus reveals differences in sulfur metabolism among heterotrophic Crenarchaeota.</title>
        <authorList>
            <person name="Anderson I.J."/>
            <person name="Dharmarajan L."/>
            <person name="Rodriguez J."/>
            <person name="Hooper S."/>
            <person name="Porat I."/>
            <person name="Ulrich L.E."/>
            <person name="Elkins J.G."/>
            <person name="Mavromatis K."/>
            <person name="Sun H."/>
            <person name="Land M."/>
            <person name="Lapidus A."/>
            <person name="Lucas S."/>
            <person name="Barry K."/>
            <person name="Huber H."/>
            <person name="Zhulin I.B."/>
            <person name="Whitman W.B."/>
            <person name="Mukhopadhyay B."/>
            <person name="Woese C."/>
            <person name="Bristow J."/>
            <person name="Kyrpides N."/>
        </authorList>
    </citation>
    <scope>NUCLEOTIDE SEQUENCE [LARGE SCALE GENOMIC DNA]</scope>
    <source>
        <strain evidence="11">ATCC 43588 / DSM 3639 / JCM 9404 / F1</strain>
    </source>
</reference>
<evidence type="ECO:0000256" key="4">
    <source>
        <dbReference type="ARBA" id="ARBA00023002"/>
    </source>
</evidence>
<evidence type="ECO:0000259" key="8">
    <source>
        <dbReference type="Pfam" id="PF00890"/>
    </source>
</evidence>
<feature type="domain" description="Digeranylgeranylglycerophospholipid reductase catalytic" evidence="9">
    <location>
        <begin position="177"/>
        <end position="265"/>
    </location>
</feature>